<dbReference type="InterPro" id="IPR004360">
    <property type="entry name" value="Glyas_Fos-R_dOase_dom"/>
</dbReference>
<proteinExistence type="predicted"/>
<evidence type="ECO:0000313" key="2">
    <source>
        <dbReference type="EMBL" id="MBK8892192.1"/>
    </source>
</evidence>
<protein>
    <submittedName>
        <fullName evidence="2">VOC family protein</fullName>
    </submittedName>
</protein>
<evidence type="ECO:0000259" key="1">
    <source>
        <dbReference type="PROSITE" id="PS51819"/>
    </source>
</evidence>
<dbReference type="AlphaFoldDB" id="A0A9D7LQM3"/>
<dbReference type="EMBL" id="JADKBR010000025">
    <property type="protein sequence ID" value="MBK8892192.1"/>
    <property type="molecule type" value="Genomic_DNA"/>
</dbReference>
<dbReference type="PROSITE" id="PS51819">
    <property type="entry name" value="VOC"/>
    <property type="match status" value="1"/>
</dbReference>
<evidence type="ECO:0000313" key="3">
    <source>
        <dbReference type="Proteomes" id="UP000808146"/>
    </source>
</evidence>
<gene>
    <name evidence="2" type="ORF">IPN75_18415</name>
</gene>
<accession>A0A9D7LQM3</accession>
<dbReference type="InterPro" id="IPR029068">
    <property type="entry name" value="Glyas_Bleomycin-R_OHBP_Dase"/>
</dbReference>
<feature type="domain" description="VOC" evidence="1">
    <location>
        <begin position="8"/>
        <end position="123"/>
    </location>
</feature>
<sequence length="131" mass="14137">MGSLGIQKLKVIALAASDMERAKCFYGETLGLPPAFEGVRQVGYCLGNVIVMLKPAADGWYALPSDELNPRITFATDHAPDTELELRARGVTVANPVQPYPAEGFYVGSFLDSEGNKIWFCSPITGAVAER</sequence>
<dbReference type="Pfam" id="PF00903">
    <property type="entry name" value="Glyoxalase"/>
    <property type="match status" value="1"/>
</dbReference>
<dbReference type="InterPro" id="IPR037523">
    <property type="entry name" value="VOC_core"/>
</dbReference>
<dbReference type="Proteomes" id="UP000808146">
    <property type="component" value="Unassembled WGS sequence"/>
</dbReference>
<name>A0A9D7LQM3_9RHOO</name>
<dbReference type="SUPFAM" id="SSF54593">
    <property type="entry name" value="Glyoxalase/Bleomycin resistance protein/Dihydroxybiphenyl dioxygenase"/>
    <property type="match status" value="1"/>
</dbReference>
<organism evidence="2 3">
    <name type="scientific">Candidatus Dechloromonas phosphorivorans</name>
    <dbReference type="NCBI Taxonomy" id="2899244"/>
    <lineage>
        <taxon>Bacteria</taxon>
        <taxon>Pseudomonadati</taxon>
        <taxon>Pseudomonadota</taxon>
        <taxon>Betaproteobacteria</taxon>
        <taxon>Rhodocyclales</taxon>
        <taxon>Azonexaceae</taxon>
        <taxon>Dechloromonas</taxon>
    </lineage>
</organism>
<dbReference type="CDD" id="cd06587">
    <property type="entry name" value="VOC"/>
    <property type="match status" value="1"/>
</dbReference>
<dbReference type="Gene3D" id="3.10.180.10">
    <property type="entry name" value="2,3-Dihydroxybiphenyl 1,2-Dioxygenase, domain 1"/>
    <property type="match status" value="1"/>
</dbReference>
<comment type="caution">
    <text evidence="2">The sequence shown here is derived from an EMBL/GenBank/DDBJ whole genome shotgun (WGS) entry which is preliminary data.</text>
</comment>
<reference evidence="2" key="1">
    <citation type="submission" date="2020-10" db="EMBL/GenBank/DDBJ databases">
        <title>Connecting structure to function with the recovery of over 1000 high-quality activated sludge metagenome-assembled genomes encoding full-length rRNA genes using long-read sequencing.</title>
        <authorList>
            <person name="Singleton C.M."/>
            <person name="Petriglieri F."/>
            <person name="Kristensen J.M."/>
            <person name="Kirkegaard R.H."/>
            <person name="Michaelsen T.Y."/>
            <person name="Andersen M.H."/>
            <person name="Karst S.M."/>
            <person name="Dueholm M.S."/>
            <person name="Nielsen P.H."/>
            <person name="Albertsen M."/>
        </authorList>
    </citation>
    <scope>NUCLEOTIDE SEQUENCE</scope>
    <source>
        <strain evidence="2">OdNE_18-Q3-R46-58_BAT3C.305</strain>
    </source>
</reference>